<accession>A0A1G9XH62</accession>
<dbReference type="Pfam" id="PF00884">
    <property type="entry name" value="Sulfatase"/>
    <property type="match status" value="1"/>
</dbReference>
<dbReference type="InterPro" id="IPR017850">
    <property type="entry name" value="Alkaline_phosphatase_core_sf"/>
</dbReference>
<dbReference type="NCBIfam" id="NF038075">
    <property type="entry name" value="fam_STM4013"/>
    <property type="match status" value="1"/>
</dbReference>
<dbReference type="Proteomes" id="UP000199063">
    <property type="component" value="Unassembled WGS sequence"/>
</dbReference>
<feature type="domain" description="Sulfatase N-terminal" evidence="1">
    <location>
        <begin position="92"/>
        <end position="294"/>
    </location>
</feature>
<reference evidence="3" key="1">
    <citation type="submission" date="2016-10" db="EMBL/GenBank/DDBJ databases">
        <authorList>
            <person name="Varghese N."/>
            <person name="Submissions S."/>
        </authorList>
    </citation>
    <scope>NUCLEOTIDE SEQUENCE [LARGE SCALE GENOMIC DNA]</scope>
    <source>
        <strain evidence="3">CGMCC 4.7042</strain>
    </source>
</reference>
<dbReference type="InterPro" id="IPR047838">
    <property type="entry name" value="STM4013-like"/>
</dbReference>
<dbReference type="STRING" id="1196353.SAMN05444921_11610"/>
<organism evidence="2 3">
    <name type="scientific">Streptomyces wuyuanensis</name>
    <dbReference type="NCBI Taxonomy" id="1196353"/>
    <lineage>
        <taxon>Bacteria</taxon>
        <taxon>Bacillati</taxon>
        <taxon>Actinomycetota</taxon>
        <taxon>Actinomycetes</taxon>
        <taxon>Kitasatosporales</taxon>
        <taxon>Streptomycetaceae</taxon>
        <taxon>Streptomyces</taxon>
    </lineage>
</organism>
<evidence type="ECO:0000259" key="1">
    <source>
        <dbReference type="Pfam" id="PF00884"/>
    </source>
</evidence>
<gene>
    <name evidence="2" type="ORF">SAMN05444921_11610</name>
</gene>
<proteinExistence type="predicted"/>
<dbReference type="SUPFAM" id="SSF53649">
    <property type="entry name" value="Alkaline phosphatase-like"/>
    <property type="match status" value="1"/>
</dbReference>
<protein>
    <submittedName>
        <fullName evidence="2">Sulfatase</fullName>
    </submittedName>
</protein>
<dbReference type="EMBL" id="FNHI01000016">
    <property type="protein sequence ID" value="SDM96060.1"/>
    <property type="molecule type" value="Genomic_DNA"/>
</dbReference>
<dbReference type="AlphaFoldDB" id="A0A1G9XH62"/>
<dbReference type="Gene3D" id="3.40.720.10">
    <property type="entry name" value="Alkaline Phosphatase, subunit A"/>
    <property type="match status" value="1"/>
</dbReference>
<dbReference type="InterPro" id="IPR000917">
    <property type="entry name" value="Sulfatase_N"/>
</dbReference>
<keyword evidence="3" id="KW-1185">Reference proteome</keyword>
<sequence>MHPAPPGRTGPAGMTEPTLATDAAGAVEPAGSTVLAATAPPIDMRSIVGTDDLLLVTLDTLRFDVAEELAAAGRIPHLARHLPGGRWERRHAPGSFTFASHQAIFAGFLPTPAAPGPHPRLFAARFAGSETTADGTFVYDTPDLVSGLAGAGYRTVCIGGVGFFNRQAPLGTVLPGMFQESHWEPEFAVASPTSFEAQVARAEEVVAALPADRRLFLFVNVSALHQPNWFHLPGATREAGDSRETHAAALEYVDRHIGRLFAAAGSRRRCLAIVCSDHGTAYGDDGYTGHRLGHEVVWTVPYAQFFLPGPDASEGAR</sequence>
<evidence type="ECO:0000313" key="3">
    <source>
        <dbReference type="Proteomes" id="UP000199063"/>
    </source>
</evidence>
<evidence type="ECO:0000313" key="2">
    <source>
        <dbReference type="EMBL" id="SDM96060.1"/>
    </source>
</evidence>
<name>A0A1G9XH62_9ACTN</name>